<evidence type="ECO:0000256" key="1">
    <source>
        <dbReference type="SAM" id="SignalP"/>
    </source>
</evidence>
<keyword evidence="1" id="KW-0732">Signal</keyword>
<accession>A0A9P0P876</accession>
<sequence>MVVFLLVLIVSDMRTLAESERNTLPRGWVRQAVMGVLRWKDVPAAQPAPQQHHTRIEVGYKSNNIGIIQVGLQAKRSAASAGIINNSLMN</sequence>
<evidence type="ECO:0008006" key="4">
    <source>
        <dbReference type="Google" id="ProtNLM"/>
    </source>
</evidence>
<dbReference type="OrthoDB" id="8123835at2759"/>
<feature type="chain" id="PRO_5040466635" description="Secreted protein" evidence="1">
    <location>
        <begin position="20"/>
        <end position="90"/>
    </location>
</feature>
<keyword evidence="3" id="KW-1185">Reference proteome</keyword>
<feature type="signal peptide" evidence="1">
    <location>
        <begin position="1"/>
        <end position="19"/>
    </location>
</feature>
<name>A0A9P0P876_ACAOB</name>
<proteinExistence type="predicted"/>
<reference evidence="2" key="1">
    <citation type="submission" date="2022-03" db="EMBL/GenBank/DDBJ databases">
        <authorList>
            <person name="Sayadi A."/>
        </authorList>
    </citation>
    <scope>NUCLEOTIDE SEQUENCE</scope>
</reference>
<dbReference type="EMBL" id="CAKOFQ010006783">
    <property type="protein sequence ID" value="CAH1971301.1"/>
    <property type="molecule type" value="Genomic_DNA"/>
</dbReference>
<comment type="caution">
    <text evidence="2">The sequence shown here is derived from an EMBL/GenBank/DDBJ whole genome shotgun (WGS) entry which is preliminary data.</text>
</comment>
<evidence type="ECO:0000313" key="2">
    <source>
        <dbReference type="EMBL" id="CAH1971301.1"/>
    </source>
</evidence>
<gene>
    <name evidence="2" type="ORF">ACAOBT_LOCUS9362</name>
</gene>
<organism evidence="2 3">
    <name type="scientific">Acanthoscelides obtectus</name>
    <name type="common">Bean weevil</name>
    <name type="synonym">Bruchus obtectus</name>
    <dbReference type="NCBI Taxonomy" id="200917"/>
    <lineage>
        <taxon>Eukaryota</taxon>
        <taxon>Metazoa</taxon>
        <taxon>Ecdysozoa</taxon>
        <taxon>Arthropoda</taxon>
        <taxon>Hexapoda</taxon>
        <taxon>Insecta</taxon>
        <taxon>Pterygota</taxon>
        <taxon>Neoptera</taxon>
        <taxon>Endopterygota</taxon>
        <taxon>Coleoptera</taxon>
        <taxon>Polyphaga</taxon>
        <taxon>Cucujiformia</taxon>
        <taxon>Chrysomeloidea</taxon>
        <taxon>Chrysomelidae</taxon>
        <taxon>Bruchinae</taxon>
        <taxon>Bruchini</taxon>
        <taxon>Acanthoscelides</taxon>
    </lineage>
</organism>
<dbReference type="AlphaFoldDB" id="A0A9P0P876"/>
<evidence type="ECO:0000313" key="3">
    <source>
        <dbReference type="Proteomes" id="UP001152888"/>
    </source>
</evidence>
<dbReference type="Proteomes" id="UP001152888">
    <property type="component" value="Unassembled WGS sequence"/>
</dbReference>
<protein>
    <recommendedName>
        <fullName evidence="4">Secreted protein</fullName>
    </recommendedName>
</protein>